<reference evidence="5" key="1">
    <citation type="journal article" date="2023" name="PhytoFront">
        <title>Draft Genome Resources of Seven Strains of Tilletia horrida, Causal Agent of Kernel Smut of Rice.</title>
        <authorList>
            <person name="Khanal S."/>
            <person name="Antony Babu S."/>
            <person name="Zhou X.G."/>
        </authorList>
    </citation>
    <scope>NUCLEOTIDE SEQUENCE</scope>
    <source>
        <strain evidence="5">TX3</strain>
    </source>
</reference>
<evidence type="ECO:0000313" key="5">
    <source>
        <dbReference type="EMBL" id="KAK0523830.1"/>
    </source>
</evidence>
<evidence type="ECO:0000259" key="4">
    <source>
        <dbReference type="Pfam" id="PF16862"/>
    </source>
</evidence>
<feature type="transmembrane region" description="Helical" evidence="2">
    <location>
        <begin position="654"/>
        <end position="675"/>
    </location>
</feature>
<dbReference type="Gene3D" id="3.20.20.80">
    <property type="entry name" value="Glycosidases"/>
    <property type="match status" value="1"/>
</dbReference>
<dbReference type="Proteomes" id="UP001176521">
    <property type="component" value="Unassembled WGS sequence"/>
</dbReference>
<feature type="compositionally biased region" description="Pro residues" evidence="1">
    <location>
        <begin position="58"/>
        <end position="74"/>
    </location>
</feature>
<accession>A0AAN6G6P2</accession>
<feature type="domain" description="Beta-glucuronidase C-terminal" evidence="4">
    <location>
        <begin position="475"/>
        <end position="585"/>
    </location>
</feature>
<dbReference type="Gene3D" id="2.60.40.1180">
    <property type="entry name" value="Golgi alpha-mannosidase II"/>
    <property type="match status" value="1"/>
</dbReference>
<dbReference type="InterPro" id="IPR052974">
    <property type="entry name" value="GH79_Enzymes"/>
</dbReference>
<dbReference type="PANTHER" id="PTHR36183">
    <property type="entry name" value="BETA-GLUCURONIDASE"/>
    <property type="match status" value="1"/>
</dbReference>
<organism evidence="5 6">
    <name type="scientific">Tilletia horrida</name>
    <dbReference type="NCBI Taxonomy" id="155126"/>
    <lineage>
        <taxon>Eukaryota</taxon>
        <taxon>Fungi</taxon>
        <taxon>Dikarya</taxon>
        <taxon>Basidiomycota</taxon>
        <taxon>Ustilaginomycotina</taxon>
        <taxon>Exobasidiomycetes</taxon>
        <taxon>Tilletiales</taxon>
        <taxon>Tilletiaceae</taxon>
        <taxon>Tilletia</taxon>
    </lineage>
</organism>
<keyword evidence="2" id="KW-1133">Transmembrane helix</keyword>
<dbReference type="Pfam" id="PF16862">
    <property type="entry name" value="Glyco_hydro_79C"/>
    <property type="match status" value="1"/>
</dbReference>
<sequence>MLTAAGLGRVLPLLLLSLACFSQLAWAQDTNGESAAIPAANLSILAPPATPKSINLNPGPPLPPPNLTAQPLPQPPTPALGSAVVPLDLVPVNITAGIAVPANFLGISIELSVAADIFGSQLSNLYAPFLNYISSISERLPESMGPSIRVGGNTQDTATYNASAADAVVKTSAHGIDPVTGAPITPTLQVSSKLFDIMQAIGKTLRVEWIYGVNMANLTPDLNKPLVQELTDTLNTQLQMLLVGNEPDRYPVTGRRPENYTIAEYLDEWDVLTAGIERDTPTRDFFVAPSVCCAWTTEQVLVDSGMATRFKDRLAAVSAIKYPQSLCASGPIGGHAFYLNHTNTITFAMYDQDAVATSVALNLPYILVETNTASCIGIDFVSNAFSSTLWAIDAALQLAFRNHTGMYLHTAGQSVLYNLFTPPSYQQSIYTAWRTGPIMYALPFVAEAMNSTSGKNARVRDLGLRPPSGSDLGVAYGIYEDDAGQVASKVVLINLVSDPSGANNMRVQIPAGNQRQVLVKTLTAPTAAEQQDIRWANQTFDYYSNGVLKGNENIETIRCNGGGGNDTNNGDQTCIVTVPAPGAAIVFLTPQAQATAAVSSRTSDAFSPQGTADPAVVLDSNGSRGRKGGATSRDSARGAGVAGLRNARAARGGAALSCVAVVAILAVGQVLARALQL</sequence>
<dbReference type="PANTHER" id="PTHR36183:SF2">
    <property type="entry name" value="BETA-GLUCURONIDASE C-TERMINAL DOMAIN-CONTAINING PROTEIN"/>
    <property type="match status" value="1"/>
</dbReference>
<protein>
    <recommendedName>
        <fullName evidence="4">Beta-glucuronidase C-terminal domain-containing protein</fullName>
    </recommendedName>
</protein>
<evidence type="ECO:0000313" key="6">
    <source>
        <dbReference type="Proteomes" id="UP001176521"/>
    </source>
</evidence>
<comment type="caution">
    <text evidence="5">The sequence shown here is derived from an EMBL/GenBank/DDBJ whole genome shotgun (WGS) entry which is preliminary data.</text>
</comment>
<keyword evidence="2" id="KW-0812">Transmembrane</keyword>
<proteinExistence type="predicted"/>
<evidence type="ECO:0000256" key="3">
    <source>
        <dbReference type="SAM" id="SignalP"/>
    </source>
</evidence>
<name>A0AAN6G6P2_9BASI</name>
<gene>
    <name evidence="5" type="ORF">OC842_006013</name>
</gene>
<keyword evidence="3" id="KW-0732">Signal</keyword>
<feature type="signal peptide" evidence="3">
    <location>
        <begin position="1"/>
        <end position="27"/>
    </location>
</feature>
<feature type="region of interest" description="Disordered" evidence="1">
    <location>
        <begin position="603"/>
        <end position="638"/>
    </location>
</feature>
<keyword evidence="2" id="KW-0472">Membrane</keyword>
<dbReference type="EMBL" id="JAPDMQ010000486">
    <property type="protein sequence ID" value="KAK0523830.1"/>
    <property type="molecule type" value="Genomic_DNA"/>
</dbReference>
<keyword evidence="6" id="KW-1185">Reference proteome</keyword>
<feature type="chain" id="PRO_5042847606" description="Beta-glucuronidase C-terminal domain-containing protein" evidence="3">
    <location>
        <begin position="28"/>
        <end position="677"/>
    </location>
</feature>
<evidence type="ECO:0000256" key="2">
    <source>
        <dbReference type="SAM" id="Phobius"/>
    </source>
</evidence>
<feature type="region of interest" description="Disordered" evidence="1">
    <location>
        <begin position="53"/>
        <end position="74"/>
    </location>
</feature>
<dbReference type="AlphaFoldDB" id="A0AAN6G6P2"/>
<dbReference type="InterPro" id="IPR031728">
    <property type="entry name" value="GlcAase_C"/>
</dbReference>
<dbReference type="InterPro" id="IPR013780">
    <property type="entry name" value="Glyco_hydro_b"/>
</dbReference>
<evidence type="ECO:0000256" key="1">
    <source>
        <dbReference type="SAM" id="MobiDB-lite"/>
    </source>
</evidence>